<dbReference type="OrthoDB" id="5524691at2"/>
<evidence type="ECO:0000313" key="2">
    <source>
        <dbReference type="EMBL" id="TLD68703.1"/>
    </source>
</evidence>
<feature type="transmembrane region" description="Helical" evidence="1">
    <location>
        <begin position="111"/>
        <end position="132"/>
    </location>
</feature>
<evidence type="ECO:0000256" key="1">
    <source>
        <dbReference type="SAM" id="Phobius"/>
    </source>
</evidence>
<accession>A0A5R8K8R2</accession>
<gene>
    <name evidence="2" type="ORF">FEM03_21210</name>
</gene>
<keyword evidence="1" id="KW-0812">Transmembrane</keyword>
<keyword evidence="1" id="KW-0472">Membrane</keyword>
<protein>
    <submittedName>
        <fullName evidence="2">Uncharacterized protein</fullName>
    </submittedName>
</protein>
<dbReference type="RefSeq" id="WP_138088315.1">
    <property type="nucleotide sequence ID" value="NZ_VAUV01000020.1"/>
</dbReference>
<keyword evidence="3" id="KW-1185">Reference proteome</keyword>
<dbReference type="EMBL" id="VAUV01000020">
    <property type="protein sequence ID" value="TLD68703.1"/>
    <property type="molecule type" value="Genomic_DNA"/>
</dbReference>
<evidence type="ECO:0000313" key="3">
    <source>
        <dbReference type="Proteomes" id="UP000306196"/>
    </source>
</evidence>
<dbReference type="AlphaFoldDB" id="A0A5R8K8R2"/>
<feature type="transmembrane region" description="Helical" evidence="1">
    <location>
        <begin position="70"/>
        <end position="90"/>
    </location>
</feature>
<feature type="transmembrane region" description="Helical" evidence="1">
    <location>
        <begin position="183"/>
        <end position="204"/>
    </location>
</feature>
<sequence length="249" mass="27436">MRKSETASTAVRGEDFGDWLSPVLVKEFRQGLRGHWFAWVFVWVSLSMAFLVGFRGLVGEEMRARLDWAYWLNMGLVLHGAPLVKGMLAIDEDLDESRLPLLRMAGYSADWLLGCKWVSMMVQAVLLGSAMLPYALARYYTGGVDLVKELMMMGWMVFGVAAVAGVANWMMTMTVSGRVVMGVLLLIFVPLFEGLLMLTVNALMAGTGGGAGLWEFLAYVAMWLVGIGVLFVFCMSVGAAKYDSNLRVS</sequence>
<proteinExistence type="predicted"/>
<feature type="transmembrane region" description="Helical" evidence="1">
    <location>
        <begin position="216"/>
        <end position="240"/>
    </location>
</feature>
<organism evidence="2 3">
    <name type="scientific">Phragmitibacter flavus</name>
    <dbReference type="NCBI Taxonomy" id="2576071"/>
    <lineage>
        <taxon>Bacteria</taxon>
        <taxon>Pseudomonadati</taxon>
        <taxon>Verrucomicrobiota</taxon>
        <taxon>Verrucomicrobiia</taxon>
        <taxon>Verrucomicrobiales</taxon>
        <taxon>Verrucomicrobiaceae</taxon>
        <taxon>Phragmitibacter</taxon>
    </lineage>
</organism>
<feature type="transmembrane region" description="Helical" evidence="1">
    <location>
        <begin position="36"/>
        <end position="58"/>
    </location>
</feature>
<reference evidence="2 3" key="1">
    <citation type="submission" date="2019-05" db="EMBL/GenBank/DDBJ databases">
        <title>Verrucobacter flavum gen. nov., sp. nov. a new member of the family Verrucomicrobiaceae.</title>
        <authorList>
            <person name="Szuroczki S."/>
            <person name="Abbaszade G."/>
            <person name="Szabo A."/>
            <person name="Felfoldi T."/>
            <person name="Schumann P."/>
            <person name="Boka K."/>
            <person name="Keki Z."/>
            <person name="Toumi M."/>
            <person name="Toth E."/>
        </authorList>
    </citation>
    <scope>NUCLEOTIDE SEQUENCE [LARGE SCALE GENOMIC DNA]</scope>
    <source>
        <strain evidence="2 3">MG-N-17</strain>
    </source>
</reference>
<comment type="caution">
    <text evidence="2">The sequence shown here is derived from an EMBL/GenBank/DDBJ whole genome shotgun (WGS) entry which is preliminary data.</text>
</comment>
<dbReference type="Proteomes" id="UP000306196">
    <property type="component" value="Unassembled WGS sequence"/>
</dbReference>
<name>A0A5R8K8R2_9BACT</name>
<feature type="transmembrane region" description="Helical" evidence="1">
    <location>
        <begin position="152"/>
        <end position="171"/>
    </location>
</feature>
<keyword evidence="1" id="KW-1133">Transmembrane helix</keyword>